<dbReference type="AlphaFoldDB" id="A0AB34IVI9"/>
<evidence type="ECO:0000313" key="5">
    <source>
        <dbReference type="Proteomes" id="UP001515480"/>
    </source>
</evidence>
<organism evidence="4 5">
    <name type="scientific">Prymnesium parvum</name>
    <name type="common">Toxic golden alga</name>
    <dbReference type="NCBI Taxonomy" id="97485"/>
    <lineage>
        <taxon>Eukaryota</taxon>
        <taxon>Haptista</taxon>
        <taxon>Haptophyta</taxon>
        <taxon>Prymnesiophyceae</taxon>
        <taxon>Prymnesiales</taxon>
        <taxon>Prymnesiaceae</taxon>
        <taxon>Prymnesium</taxon>
    </lineage>
</organism>
<keyword evidence="2" id="KW-0472">Membrane</keyword>
<evidence type="ECO:0000313" key="4">
    <source>
        <dbReference type="EMBL" id="KAL1507204.1"/>
    </source>
</evidence>
<feature type="transmembrane region" description="Helical" evidence="2">
    <location>
        <begin position="141"/>
        <end position="160"/>
    </location>
</feature>
<sequence>MVLYVLSVILSGFAGPTLHQRALVPRATLSCSRHVLCSDGDEGAFDSLRDKIEALRRENAVRKQMNEERARELEDAETPPAEPPAAERDREEASRQLEEEDQGAAEGFRFAEPPRYSAGLDTNPESPEMKLIGLWTAKRSFQLVCAALLFTLGFYLYVGLTGGITDGFDRFSDPIEPLQQTLADPAFEPDMPGMFGLPR</sequence>
<feature type="signal peptide" evidence="3">
    <location>
        <begin position="1"/>
        <end position="19"/>
    </location>
</feature>
<name>A0AB34IVI9_PRYPA</name>
<evidence type="ECO:0008006" key="6">
    <source>
        <dbReference type="Google" id="ProtNLM"/>
    </source>
</evidence>
<protein>
    <recommendedName>
        <fullName evidence="6">Transmembrane protein</fullName>
    </recommendedName>
</protein>
<proteinExistence type="predicted"/>
<evidence type="ECO:0000256" key="1">
    <source>
        <dbReference type="SAM" id="MobiDB-lite"/>
    </source>
</evidence>
<accession>A0AB34IVI9</accession>
<gene>
    <name evidence="4" type="ORF">AB1Y20_008054</name>
</gene>
<evidence type="ECO:0000256" key="2">
    <source>
        <dbReference type="SAM" id="Phobius"/>
    </source>
</evidence>
<comment type="caution">
    <text evidence="4">The sequence shown here is derived from an EMBL/GenBank/DDBJ whole genome shotgun (WGS) entry which is preliminary data.</text>
</comment>
<dbReference type="Proteomes" id="UP001515480">
    <property type="component" value="Unassembled WGS sequence"/>
</dbReference>
<evidence type="ECO:0000256" key="3">
    <source>
        <dbReference type="SAM" id="SignalP"/>
    </source>
</evidence>
<keyword evidence="2" id="KW-1133">Transmembrane helix</keyword>
<feature type="chain" id="PRO_5044204552" description="Transmembrane protein" evidence="3">
    <location>
        <begin position="20"/>
        <end position="199"/>
    </location>
</feature>
<feature type="compositionally biased region" description="Basic and acidic residues" evidence="1">
    <location>
        <begin position="85"/>
        <end position="97"/>
    </location>
</feature>
<keyword evidence="3" id="KW-0732">Signal</keyword>
<reference evidence="4 5" key="1">
    <citation type="journal article" date="2024" name="Science">
        <title>Giant polyketide synthase enzymes in the biosynthesis of giant marine polyether toxins.</title>
        <authorList>
            <person name="Fallon T.R."/>
            <person name="Shende V.V."/>
            <person name="Wierzbicki I.H."/>
            <person name="Pendleton A.L."/>
            <person name="Watervoot N.F."/>
            <person name="Auber R.P."/>
            <person name="Gonzalez D.J."/>
            <person name="Wisecaver J.H."/>
            <person name="Moore B.S."/>
        </authorList>
    </citation>
    <scope>NUCLEOTIDE SEQUENCE [LARGE SCALE GENOMIC DNA]</scope>
    <source>
        <strain evidence="4 5">12B1</strain>
    </source>
</reference>
<keyword evidence="5" id="KW-1185">Reference proteome</keyword>
<dbReference type="EMBL" id="JBGBPQ010000018">
    <property type="protein sequence ID" value="KAL1507204.1"/>
    <property type="molecule type" value="Genomic_DNA"/>
</dbReference>
<keyword evidence="2" id="KW-0812">Transmembrane</keyword>
<feature type="region of interest" description="Disordered" evidence="1">
    <location>
        <begin position="63"/>
        <end position="107"/>
    </location>
</feature>
<feature type="compositionally biased region" description="Basic and acidic residues" evidence="1">
    <location>
        <begin position="63"/>
        <end position="73"/>
    </location>
</feature>